<comment type="catalytic activity">
    <reaction evidence="1">
        <text>Random endo-hydrolysis of N-acetyl-beta-D-glucosaminide (1-&gt;4)-beta-linkages in chitin and chitodextrins.</text>
        <dbReference type="EC" id="3.2.1.14"/>
    </reaction>
</comment>
<dbReference type="InterPro" id="IPR050314">
    <property type="entry name" value="Glycosyl_Hydrlase_18"/>
</dbReference>
<dbReference type="InterPro" id="IPR017853">
    <property type="entry name" value="GH"/>
</dbReference>
<dbReference type="EC" id="3.2.1.14" evidence="2"/>
<dbReference type="EMBL" id="JBHUON010000002">
    <property type="protein sequence ID" value="MFD2863489.1"/>
    <property type="molecule type" value="Genomic_DNA"/>
</dbReference>
<gene>
    <name evidence="8" type="ORF">ACFSYC_02210</name>
</gene>
<organism evidence="8 9">
    <name type="scientific">Mucilaginibacter antarcticus</name>
    <dbReference type="NCBI Taxonomy" id="1855725"/>
    <lineage>
        <taxon>Bacteria</taxon>
        <taxon>Pseudomonadati</taxon>
        <taxon>Bacteroidota</taxon>
        <taxon>Sphingobacteriia</taxon>
        <taxon>Sphingobacteriales</taxon>
        <taxon>Sphingobacteriaceae</taxon>
        <taxon>Mucilaginibacter</taxon>
    </lineage>
</organism>
<dbReference type="Pfam" id="PF00704">
    <property type="entry name" value="Glyco_hydro_18"/>
    <property type="match status" value="1"/>
</dbReference>
<sequence length="308" mass="33997">MLSAQAQTSSNKFKIVGYYAIRAALTADLSTVPFDKLTHINLYFLNPDTLGNFNTDLTGLLPFIKAAHAKNVKVLPSIAGGSKHTYYQALLMDDKRPAFVKALVDVAVKYGFDGIDVDIEGGDIDENYEKFATELSAALREKKLLTTAAIAIFYKDQLTEAALAQYDFVSLMSYDHTSPGRPDRPGPHSPYDKAVTDLDYFYTVKKVLKEKMVLGVGFYGYGFGQDLITPGMSMTYKQLVAQYPGAELVDEWALPGGKTIYYNGIPTIKQKTQLAQKTASGIMIWQLLGDAQGDKSLLSAIYQEAYQK</sequence>
<evidence type="ECO:0000256" key="3">
    <source>
        <dbReference type="ARBA" id="ARBA00022801"/>
    </source>
</evidence>
<evidence type="ECO:0000256" key="4">
    <source>
        <dbReference type="ARBA" id="ARBA00023295"/>
    </source>
</evidence>
<comment type="similarity">
    <text evidence="6">Belongs to the glycosyl hydrolase 18 family.</text>
</comment>
<evidence type="ECO:0000256" key="1">
    <source>
        <dbReference type="ARBA" id="ARBA00000822"/>
    </source>
</evidence>
<dbReference type="PANTHER" id="PTHR11177:SF317">
    <property type="entry name" value="CHITINASE 12-RELATED"/>
    <property type="match status" value="1"/>
</dbReference>
<dbReference type="Proteomes" id="UP001597601">
    <property type="component" value="Unassembled WGS sequence"/>
</dbReference>
<accession>A0ABW5XLK7</accession>
<dbReference type="PANTHER" id="PTHR11177">
    <property type="entry name" value="CHITINASE"/>
    <property type="match status" value="1"/>
</dbReference>
<keyword evidence="4 5" id="KW-0326">Glycosidase</keyword>
<dbReference type="SUPFAM" id="SSF51445">
    <property type="entry name" value="(Trans)glycosidases"/>
    <property type="match status" value="1"/>
</dbReference>
<feature type="domain" description="GH18" evidence="7">
    <location>
        <begin position="13"/>
        <end position="308"/>
    </location>
</feature>
<evidence type="ECO:0000256" key="2">
    <source>
        <dbReference type="ARBA" id="ARBA00012729"/>
    </source>
</evidence>
<dbReference type="InterPro" id="IPR001579">
    <property type="entry name" value="Glyco_hydro_18_chit_AS"/>
</dbReference>
<comment type="caution">
    <text evidence="8">The sequence shown here is derived from an EMBL/GenBank/DDBJ whole genome shotgun (WGS) entry which is preliminary data.</text>
</comment>
<reference evidence="9" key="1">
    <citation type="journal article" date="2019" name="Int. J. Syst. Evol. Microbiol.">
        <title>The Global Catalogue of Microorganisms (GCM) 10K type strain sequencing project: providing services to taxonomists for standard genome sequencing and annotation.</title>
        <authorList>
            <consortium name="The Broad Institute Genomics Platform"/>
            <consortium name="The Broad Institute Genome Sequencing Center for Infectious Disease"/>
            <person name="Wu L."/>
            <person name="Ma J."/>
        </authorList>
    </citation>
    <scope>NUCLEOTIDE SEQUENCE [LARGE SCALE GENOMIC DNA]</scope>
    <source>
        <strain evidence="9">KCTC 52232</strain>
    </source>
</reference>
<dbReference type="GO" id="GO:0016787">
    <property type="term" value="F:hydrolase activity"/>
    <property type="evidence" value="ECO:0007669"/>
    <property type="project" value="UniProtKB-KW"/>
</dbReference>
<dbReference type="RefSeq" id="WP_377123062.1">
    <property type="nucleotide sequence ID" value="NZ_JBHUON010000002.1"/>
</dbReference>
<protein>
    <recommendedName>
        <fullName evidence="2">chitinase</fullName>
        <ecNumber evidence="2">3.2.1.14</ecNumber>
    </recommendedName>
</protein>
<dbReference type="PROSITE" id="PS51910">
    <property type="entry name" value="GH18_2"/>
    <property type="match status" value="1"/>
</dbReference>
<evidence type="ECO:0000313" key="8">
    <source>
        <dbReference type="EMBL" id="MFD2863489.1"/>
    </source>
</evidence>
<keyword evidence="9" id="KW-1185">Reference proteome</keyword>
<dbReference type="InterPro" id="IPR001223">
    <property type="entry name" value="Glyco_hydro18_cat"/>
</dbReference>
<dbReference type="Gene3D" id="3.40.5.30">
    <property type="entry name" value="(Trans)glycosidases - domain 2"/>
    <property type="match status" value="1"/>
</dbReference>
<dbReference type="Gene3D" id="3.20.20.80">
    <property type="entry name" value="Glycosidases"/>
    <property type="match status" value="1"/>
</dbReference>
<evidence type="ECO:0000256" key="6">
    <source>
        <dbReference type="RuleBase" id="RU004453"/>
    </source>
</evidence>
<dbReference type="PROSITE" id="PS01095">
    <property type="entry name" value="GH18_1"/>
    <property type="match status" value="1"/>
</dbReference>
<name>A0ABW5XLK7_9SPHI</name>
<dbReference type="SMART" id="SM00636">
    <property type="entry name" value="Glyco_18"/>
    <property type="match status" value="1"/>
</dbReference>
<keyword evidence="3 5" id="KW-0378">Hydrolase</keyword>
<evidence type="ECO:0000313" key="9">
    <source>
        <dbReference type="Proteomes" id="UP001597601"/>
    </source>
</evidence>
<dbReference type="InterPro" id="IPR011583">
    <property type="entry name" value="Chitinase_II/V-like_cat"/>
</dbReference>
<evidence type="ECO:0000259" key="7">
    <source>
        <dbReference type="PROSITE" id="PS51910"/>
    </source>
</evidence>
<evidence type="ECO:0000256" key="5">
    <source>
        <dbReference type="RuleBase" id="RU000489"/>
    </source>
</evidence>
<proteinExistence type="inferred from homology"/>